<accession>A0AA37T375</accession>
<dbReference type="SUPFAM" id="SSF48452">
    <property type="entry name" value="TPR-like"/>
    <property type="match status" value="1"/>
</dbReference>
<keyword evidence="3" id="KW-1185">Reference proteome</keyword>
<reference evidence="2" key="2">
    <citation type="submission" date="2023-01" db="EMBL/GenBank/DDBJ databases">
        <title>Draft genome sequence of Agaribacter marinus strain NBRC 110023.</title>
        <authorList>
            <person name="Sun Q."/>
            <person name="Mori K."/>
        </authorList>
    </citation>
    <scope>NUCLEOTIDE SEQUENCE</scope>
    <source>
        <strain evidence="2">NBRC 110023</strain>
    </source>
</reference>
<evidence type="ECO:0000313" key="2">
    <source>
        <dbReference type="EMBL" id="GLR71333.1"/>
    </source>
</evidence>
<sequence length="708" mass="80671">MRFLIYIIALGIFSLCLCCIGQVKAQTSINTLTKTAIASEKQVYADFYHVMYTYFEADYLGTLNKIEKSHKRHGFNALTSDDKDRLTLIKGAAQLNLGLHTKAQENFLSLLNKNSSQYVKANTWFWLARTGFENNQADMSVKAYEAVSSNGLESELSTAHWQSLIYMAAYTNMHNDEEWEPLLAQLENDSIYSSYLLANLAGRHFNSENYAAATQGFVAAKQALLQYQSQQHAFTRRAIGFTRSIGNAAAFYLSPWRWFSDDPNKHAQRRQNEARERQALHESDALFDRLNLQLAHSLLKQQDDVDALAVINTVSANSGDSQQALLTLGWTHAEQNRWQAAVDTWQYLRELGPGIFQLQASYGLAYAYQQQGLFVEAFYALEDTGVQISTTLDGLAQFEQDIGADNFFDDYESLWPQALLDIKRTFLTQNVTHVETDGSAQANDVNPHYLLNARRQLAAILTTLSNKAEQLEVLKGLLEEREQRFVGRVNGLSLEEKAAHIANTKLHLQDMQKRLNPTTELARQTLMLSMTSKIQQSAWQRLNNANARHARLTLNLPRNDPPHNKPLKPSYKKRLARIEGILKWQMEDSYVVKRWEHLRQLQAATEILTKAEHAYRRVSSIGATNDEFALTRVKIEILEKQIAQRRKQSSDLHQQVEHRLREHLLSIISLRTEQLKTQWVNTRLAKIRLQDLQGELLVPSTSSAGGSQ</sequence>
<dbReference type="AlphaFoldDB" id="A0AA37T375"/>
<evidence type="ECO:0000313" key="3">
    <source>
        <dbReference type="Proteomes" id="UP001156601"/>
    </source>
</evidence>
<evidence type="ECO:0000256" key="1">
    <source>
        <dbReference type="SAM" id="SignalP"/>
    </source>
</evidence>
<reference evidence="2" key="1">
    <citation type="journal article" date="2014" name="Int. J. Syst. Evol. Microbiol.">
        <title>Complete genome sequence of Corynebacterium casei LMG S-19264T (=DSM 44701T), isolated from a smear-ripened cheese.</title>
        <authorList>
            <consortium name="US DOE Joint Genome Institute (JGI-PGF)"/>
            <person name="Walter F."/>
            <person name="Albersmeier A."/>
            <person name="Kalinowski J."/>
            <person name="Ruckert C."/>
        </authorList>
    </citation>
    <scope>NUCLEOTIDE SEQUENCE</scope>
    <source>
        <strain evidence="2">NBRC 110023</strain>
    </source>
</reference>
<feature type="chain" id="PRO_5041428479" description="Tetratricopeptide repeat-containing protein" evidence="1">
    <location>
        <begin position="26"/>
        <end position="708"/>
    </location>
</feature>
<proteinExistence type="predicted"/>
<feature type="signal peptide" evidence="1">
    <location>
        <begin position="1"/>
        <end position="25"/>
    </location>
</feature>
<protein>
    <recommendedName>
        <fullName evidence="4">Tetratricopeptide repeat-containing protein</fullName>
    </recommendedName>
</protein>
<comment type="caution">
    <text evidence="2">The sequence shown here is derived from an EMBL/GenBank/DDBJ whole genome shotgun (WGS) entry which is preliminary data.</text>
</comment>
<gene>
    <name evidence="2" type="ORF">GCM10007852_22410</name>
</gene>
<dbReference type="InterPro" id="IPR011990">
    <property type="entry name" value="TPR-like_helical_dom_sf"/>
</dbReference>
<dbReference type="EMBL" id="BSOT01000006">
    <property type="protein sequence ID" value="GLR71333.1"/>
    <property type="molecule type" value="Genomic_DNA"/>
</dbReference>
<evidence type="ECO:0008006" key="4">
    <source>
        <dbReference type="Google" id="ProtNLM"/>
    </source>
</evidence>
<keyword evidence="1" id="KW-0732">Signal</keyword>
<dbReference type="Proteomes" id="UP001156601">
    <property type="component" value="Unassembled WGS sequence"/>
</dbReference>
<name>A0AA37T375_9ALTE</name>
<dbReference type="Gene3D" id="1.25.40.10">
    <property type="entry name" value="Tetratricopeptide repeat domain"/>
    <property type="match status" value="1"/>
</dbReference>
<organism evidence="2 3">
    <name type="scientific">Agaribacter marinus</name>
    <dbReference type="NCBI Taxonomy" id="1431249"/>
    <lineage>
        <taxon>Bacteria</taxon>
        <taxon>Pseudomonadati</taxon>
        <taxon>Pseudomonadota</taxon>
        <taxon>Gammaproteobacteria</taxon>
        <taxon>Alteromonadales</taxon>
        <taxon>Alteromonadaceae</taxon>
        <taxon>Agaribacter</taxon>
    </lineage>
</organism>